<organism evidence="1 2">
    <name type="scientific">Pristionchus mayeri</name>
    <dbReference type="NCBI Taxonomy" id="1317129"/>
    <lineage>
        <taxon>Eukaryota</taxon>
        <taxon>Metazoa</taxon>
        <taxon>Ecdysozoa</taxon>
        <taxon>Nematoda</taxon>
        <taxon>Chromadorea</taxon>
        <taxon>Rhabditida</taxon>
        <taxon>Rhabditina</taxon>
        <taxon>Diplogasteromorpha</taxon>
        <taxon>Diplogasteroidea</taxon>
        <taxon>Neodiplogasteridae</taxon>
        <taxon>Pristionchus</taxon>
    </lineage>
</organism>
<reference evidence="2" key="1">
    <citation type="submission" date="2022-10" db="EMBL/GenBank/DDBJ databases">
        <title>Genome assembly of Pristionchus species.</title>
        <authorList>
            <person name="Yoshida K."/>
            <person name="Sommer R.J."/>
        </authorList>
    </citation>
    <scope>NUCLEOTIDE SEQUENCE [LARGE SCALE GENOMIC DNA]</scope>
    <source>
        <strain evidence="2">RS5460</strain>
    </source>
</reference>
<name>A0AAN5DFQ8_9BILA</name>
<dbReference type="Proteomes" id="UP001328107">
    <property type="component" value="Unassembled WGS sequence"/>
</dbReference>
<protein>
    <submittedName>
        <fullName evidence="1">Uncharacterized protein</fullName>
    </submittedName>
</protein>
<proteinExistence type="predicted"/>
<accession>A0AAN5DFQ8</accession>
<feature type="non-terminal residue" evidence="1">
    <location>
        <position position="82"/>
    </location>
</feature>
<dbReference type="AlphaFoldDB" id="A0AAN5DFQ8"/>
<feature type="non-terminal residue" evidence="1">
    <location>
        <position position="1"/>
    </location>
</feature>
<evidence type="ECO:0000313" key="2">
    <source>
        <dbReference type="Proteomes" id="UP001328107"/>
    </source>
</evidence>
<gene>
    <name evidence="1" type="ORF">PMAYCL1PPCAC_32973</name>
</gene>
<dbReference type="EMBL" id="BTRK01000006">
    <property type="protein sequence ID" value="GMR62778.1"/>
    <property type="molecule type" value="Genomic_DNA"/>
</dbReference>
<comment type="caution">
    <text evidence="1">The sequence shown here is derived from an EMBL/GenBank/DDBJ whole genome shotgun (WGS) entry which is preliminary data.</text>
</comment>
<keyword evidence="2" id="KW-1185">Reference proteome</keyword>
<evidence type="ECO:0000313" key="1">
    <source>
        <dbReference type="EMBL" id="GMR62778.1"/>
    </source>
</evidence>
<sequence>LPETHSTMGRNNSERYQHAILEETIAPSVNDANADTKVILDLLRFLATDANSPDIGRIDRHALAAFLRKPTLSIPEQWQPLW</sequence>